<proteinExistence type="predicted"/>
<dbReference type="AlphaFoldDB" id="A0A225M7Z7"/>
<gene>
    <name evidence="2" type="ORF">CEY11_16285</name>
</gene>
<dbReference type="InterPro" id="IPR039556">
    <property type="entry name" value="ICL/PEPM"/>
</dbReference>
<dbReference type="CDD" id="cd00377">
    <property type="entry name" value="ICL_PEPM"/>
    <property type="match status" value="1"/>
</dbReference>
<name>A0A225M7Z7_9BURK</name>
<sequence length="333" mass="37034">MADRERQRFILRNYDMNHLQSAGAKLRALIETGETILLPGAHDPLTGRVLQRMGFKALQCAGWMTAAHLTTPEPVMTMTEQVEAARRVAHAVDVPIFSDAGTGYGDPIHAMRAVREFEAAGIAMVHIEDQVFPKRASYHRGLEHVVKLDDFLLQLEYALEARRDKDFMIFARTDAGNAEGGSWKEAAKRARAAKAIGVDGILPMTRNRESVERFRQEYPDDDLVMLTTTYYNGMHPEELRKFGFQMICYPLATIVSSVAAVTQLYRGVQETGIAAMDPELARITREEVEAAIGLPEFWEIEKATVESASQSYEGKTNAGYEGAEQKKVAGGHA</sequence>
<organism evidence="2 3">
    <name type="scientific">Candidimonas nitroreducens</name>
    <dbReference type="NCBI Taxonomy" id="683354"/>
    <lineage>
        <taxon>Bacteria</taxon>
        <taxon>Pseudomonadati</taxon>
        <taxon>Pseudomonadota</taxon>
        <taxon>Betaproteobacteria</taxon>
        <taxon>Burkholderiales</taxon>
        <taxon>Alcaligenaceae</taxon>
        <taxon>Candidimonas</taxon>
    </lineage>
</organism>
<evidence type="ECO:0000313" key="2">
    <source>
        <dbReference type="EMBL" id="OWT57465.1"/>
    </source>
</evidence>
<reference evidence="3" key="1">
    <citation type="submission" date="2017-06" db="EMBL/GenBank/DDBJ databases">
        <title>Herbaspirillum phytohormonus sp. nov., isolated from the root nodule of Robinia pseudoacacia in lead-zinc mine.</title>
        <authorList>
            <person name="Fan M."/>
            <person name="Lin Y."/>
        </authorList>
    </citation>
    <scope>NUCLEOTIDE SEQUENCE [LARGE SCALE GENOMIC DNA]</scope>
    <source>
        <strain evidence="3">SC-089</strain>
    </source>
</reference>
<accession>A0A225M7Z7</accession>
<evidence type="ECO:0008006" key="4">
    <source>
        <dbReference type="Google" id="ProtNLM"/>
    </source>
</evidence>
<evidence type="ECO:0000313" key="3">
    <source>
        <dbReference type="Proteomes" id="UP000214603"/>
    </source>
</evidence>
<dbReference type="Pfam" id="PF13714">
    <property type="entry name" value="PEP_mutase"/>
    <property type="match status" value="1"/>
</dbReference>
<protein>
    <recommendedName>
        <fullName evidence="4">Carboxyvinyl-carboxyphosphonate phosphorylmutase</fullName>
    </recommendedName>
</protein>
<dbReference type="SUPFAM" id="SSF51621">
    <property type="entry name" value="Phosphoenolpyruvate/pyruvate domain"/>
    <property type="match status" value="1"/>
</dbReference>
<dbReference type="GO" id="GO:0016833">
    <property type="term" value="F:oxo-acid-lyase activity"/>
    <property type="evidence" value="ECO:0007669"/>
    <property type="project" value="UniProtKB-ARBA"/>
</dbReference>
<dbReference type="PANTHER" id="PTHR42905:SF5">
    <property type="entry name" value="CARBOXYVINYL-CARBOXYPHOSPHONATE PHOSPHORYLMUTASE, CHLOROPLASTIC"/>
    <property type="match status" value="1"/>
</dbReference>
<dbReference type="PANTHER" id="PTHR42905">
    <property type="entry name" value="PHOSPHOENOLPYRUVATE CARBOXYLASE"/>
    <property type="match status" value="1"/>
</dbReference>
<evidence type="ECO:0000256" key="1">
    <source>
        <dbReference type="SAM" id="MobiDB-lite"/>
    </source>
</evidence>
<dbReference type="Gene3D" id="3.20.20.60">
    <property type="entry name" value="Phosphoenolpyruvate-binding domains"/>
    <property type="match status" value="1"/>
</dbReference>
<dbReference type="InterPro" id="IPR040442">
    <property type="entry name" value="Pyrv_kinase-like_dom_sf"/>
</dbReference>
<comment type="caution">
    <text evidence="2">The sequence shown here is derived from an EMBL/GenBank/DDBJ whole genome shotgun (WGS) entry which is preliminary data.</text>
</comment>
<keyword evidence="3" id="KW-1185">Reference proteome</keyword>
<feature type="region of interest" description="Disordered" evidence="1">
    <location>
        <begin position="311"/>
        <end position="333"/>
    </location>
</feature>
<dbReference type="Proteomes" id="UP000214603">
    <property type="component" value="Unassembled WGS sequence"/>
</dbReference>
<dbReference type="EMBL" id="NJIH01000009">
    <property type="protein sequence ID" value="OWT57465.1"/>
    <property type="molecule type" value="Genomic_DNA"/>
</dbReference>
<dbReference type="InterPro" id="IPR015813">
    <property type="entry name" value="Pyrv/PenolPyrv_kinase-like_dom"/>
</dbReference>